<evidence type="ECO:0000259" key="5">
    <source>
        <dbReference type="Pfam" id="PF01523"/>
    </source>
</evidence>
<dbReference type="EMBL" id="AP021881">
    <property type="protein sequence ID" value="BBP00663.1"/>
    <property type="molecule type" value="Genomic_DNA"/>
</dbReference>
<gene>
    <name evidence="8" type="primary">tldD</name>
    <name evidence="8" type="ORF">SFSGTM_13710</name>
</gene>
<dbReference type="Gene3D" id="3.30.2290.10">
    <property type="entry name" value="PmbA/TldD superfamily"/>
    <property type="match status" value="1"/>
</dbReference>
<dbReference type="InterPro" id="IPR036059">
    <property type="entry name" value="TldD/PmbA_sf"/>
</dbReference>
<feature type="domain" description="Metalloprotease TldD/E C-terminal" evidence="6">
    <location>
        <begin position="254"/>
        <end position="487"/>
    </location>
</feature>
<dbReference type="Proteomes" id="UP000463939">
    <property type="component" value="Chromosome"/>
</dbReference>
<evidence type="ECO:0000313" key="8">
    <source>
        <dbReference type="EMBL" id="BBP00663.1"/>
    </source>
</evidence>
<accession>A0A809S8N7</accession>
<evidence type="ECO:0000256" key="4">
    <source>
        <dbReference type="ARBA" id="ARBA00023049"/>
    </source>
</evidence>
<keyword evidence="3" id="KW-0378">Hydrolase</keyword>
<dbReference type="RefSeq" id="WP_162084552.1">
    <property type="nucleotide sequence ID" value="NZ_AP021881.1"/>
</dbReference>
<dbReference type="KEGG" id="sniv:SFSGTM_13710"/>
<dbReference type="PANTHER" id="PTHR30624">
    <property type="entry name" value="UNCHARACTERIZED PROTEIN TLDD AND PMBA"/>
    <property type="match status" value="1"/>
</dbReference>
<keyword evidence="2" id="KW-0645">Protease</keyword>
<dbReference type="InterPro" id="IPR035068">
    <property type="entry name" value="TldD/PmbA_N"/>
</dbReference>
<evidence type="ECO:0000256" key="1">
    <source>
        <dbReference type="ARBA" id="ARBA00005836"/>
    </source>
</evidence>
<dbReference type="GO" id="GO:0006508">
    <property type="term" value="P:proteolysis"/>
    <property type="evidence" value="ECO:0007669"/>
    <property type="project" value="UniProtKB-KW"/>
</dbReference>
<proteinExistence type="inferred from homology"/>
<reference evidence="9" key="1">
    <citation type="submission" date="2019-11" db="EMBL/GenBank/DDBJ databases">
        <title>Isolation and characterization of a novel species in the genus Sulfuriferula.</title>
        <authorList>
            <person name="Mochizuki J."/>
            <person name="Kojima H."/>
            <person name="Fukui M."/>
        </authorList>
    </citation>
    <scope>NUCLEOTIDE SEQUENCE [LARGE SCALE GENOMIC DNA]</scope>
    <source>
        <strain evidence="9">SGTM</strain>
    </source>
</reference>
<dbReference type="InterPro" id="IPR045570">
    <property type="entry name" value="Metalloprtase-TldD/E_cen_dom"/>
</dbReference>
<feature type="domain" description="Metalloprotease TldD/E central" evidence="7">
    <location>
        <begin position="138"/>
        <end position="246"/>
    </location>
</feature>
<dbReference type="AlphaFoldDB" id="A0A809S8N7"/>
<dbReference type="SUPFAM" id="SSF111283">
    <property type="entry name" value="Putative modulator of DNA gyrase, PmbA/TldD"/>
    <property type="match status" value="1"/>
</dbReference>
<dbReference type="InterPro" id="IPR045569">
    <property type="entry name" value="Metalloprtase-TldD/E_C"/>
</dbReference>
<dbReference type="Pfam" id="PF01523">
    <property type="entry name" value="PmbA_TldD_1st"/>
    <property type="match status" value="1"/>
</dbReference>
<dbReference type="InterPro" id="IPR025502">
    <property type="entry name" value="TldD"/>
</dbReference>
<evidence type="ECO:0000313" key="9">
    <source>
        <dbReference type="Proteomes" id="UP000463939"/>
    </source>
</evidence>
<organism evidence="8 9">
    <name type="scientific">Sulfuriferula nivalis</name>
    <dbReference type="NCBI Taxonomy" id="2675298"/>
    <lineage>
        <taxon>Bacteria</taxon>
        <taxon>Pseudomonadati</taxon>
        <taxon>Pseudomonadota</taxon>
        <taxon>Betaproteobacteria</taxon>
        <taxon>Nitrosomonadales</taxon>
        <taxon>Sulfuricellaceae</taxon>
        <taxon>Sulfuriferula</taxon>
    </lineage>
</organism>
<dbReference type="GO" id="GO:0008237">
    <property type="term" value="F:metallopeptidase activity"/>
    <property type="evidence" value="ECO:0007669"/>
    <property type="project" value="UniProtKB-KW"/>
</dbReference>
<dbReference type="InterPro" id="IPR002510">
    <property type="entry name" value="Metalloprtase-TldD/E_N"/>
</dbReference>
<dbReference type="Pfam" id="PF19290">
    <property type="entry name" value="PmbA_TldD_2nd"/>
    <property type="match status" value="1"/>
</dbReference>
<evidence type="ECO:0000256" key="2">
    <source>
        <dbReference type="ARBA" id="ARBA00022670"/>
    </source>
</evidence>
<evidence type="ECO:0000259" key="6">
    <source>
        <dbReference type="Pfam" id="PF19289"/>
    </source>
</evidence>
<name>A0A809S8N7_9PROT</name>
<keyword evidence="4" id="KW-0482">Metalloprotease</keyword>
<keyword evidence="9" id="KW-1185">Reference proteome</keyword>
<feature type="domain" description="Metalloprotease TldD/E N-terminal" evidence="5">
    <location>
        <begin position="49"/>
        <end position="113"/>
    </location>
</feature>
<comment type="similarity">
    <text evidence="1">Belongs to the peptidase U62 family.</text>
</comment>
<evidence type="ECO:0000259" key="7">
    <source>
        <dbReference type="Pfam" id="PF19290"/>
    </source>
</evidence>
<evidence type="ECO:0000256" key="3">
    <source>
        <dbReference type="ARBA" id="ARBA00022801"/>
    </source>
</evidence>
<dbReference type="PIRSF" id="PIRSF004919">
    <property type="entry name" value="TldD"/>
    <property type="match status" value="1"/>
</dbReference>
<dbReference type="GO" id="GO:0005829">
    <property type="term" value="C:cytosol"/>
    <property type="evidence" value="ECO:0007669"/>
    <property type="project" value="TreeGrafter"/>
</dbReference>
<dbReference type="InterPro" id="IPR051463">
    <property type="entry name" value="Peptidase_U62_metallo"/>
</dbReference>
<sequence length="489" mass="52160">MSTQTGIYIPNADTLLQTAHETLFVPNNLEPGKLDSIFGRLMSHQLDYADLYFQYTRSEGWSLEEGQVKSGSFNIEQGVGVRAVSGEKTAFAYSDDISNAALIAASDATRAIAKSGASHTHHAVTRKNDRALYQPLDPLTSLKDADKVALLEKLERYARAADNRVTQVMASLAAEYDVVFVARSDGHQAADVRPLVRLSLQVITEQDGRREQGSAGGGGRFSYEYFTDAMLKHYAEQAVHQALTNLSAKPAPAGTMTVVLGSGWPGILLHEAIGHGLEGDFNRKGSSAFSGRIGERVAATGVTVVDDGTIANRRGSLNIDDEGNPTECTTLIENGILKGYMQDTLNARLMGVPVTGNARRESFAHIPMPRMTNTYMLNGDKDPKEIIASVKHGLYAANFGGGQVDITSGKFVFSAAEAYMIENGKITYPVKGATLIGNGPDVLTRVSMIGNDMSLDPGVGTCGKEGQSVPVGVGQPTLRIDGLTVGGTS</sequence>
<dbReference type="PANTHER" id="PTHR30624:SF4">
    <property type="entry name" value="METALLOPROTEASE TLDD"/>
    <property type="match status" value="1"/>
</dbReference>
<dbReference type="NCBIfam" id="NF008006">
    <property type="entry name" value="PRK10735.1"/>
    <property type="match status" value="1"/>
</dbReference>
<protein>
    <submittedName>
        <fullName evidence="8">Peptidase C69</fullName>
    </submittedName>
</protein>
<dbReference type="Pfam" id="PF19289">
    <property type="entry name" value="PmbA_TldD_3rd"/>
    <property type="match status" value="1"/>
</dbReference>